<keyword evidence="3" id="KW-1185">Reference proteome</keyword>
<dbReference type="Pfam" id="PF08486">
    <property type="entry name" value="SpoIID"/>
    <property type="match status" value="1"/>
</dbReference>
<evidence type="ECO:0000259" key="1">
    <source>
        <dbReference type="Pfam" id="PF08486"/>
    </source>
</evidence>
<dbReference type="NCBIfam" id="TIGR02669">
    <property type="entry name" value="SpoIID_LytB"/>
    <property type="match status" value="1"/>
</dbReference>
<dbReference type="STRING" id="1120989.SAMN02745227_00296"/>
<dbReference type="Proteomes" id="UP000243547">
    <property type="component" value="Unassembled WGS sequence"/>
</dbReference>
<dbReference type="OrthoDB" id="9794671at2"/>
<dbReference type="InterPro" id="IPR013486">
    <property type="entry name" value="SpoIID/LytB"/>
</dbReference>
<feature type="domain" description="Sporulation stage II protein D amidase enhancer LytB N-terminal" evidence="1">
    <location>
        <begin position="341"/>
        <end position="432"/>
    </location>
</feature>
<dbReference type="InterPro" id="IPR051922">
    <property type="entry name" value="Bact_Sporulation_Assoc"/>
</dbReference>
<dbReference type="PANTHER" id="PTHR30032:SF4">
    <property type="entry name" value="AMIDASE ENHANCER"/>
    <property type="match status" value="1"/>
</dbReference>
<protein>
    <submittedName>
        <fullName evidence="2">SpoIID/LytB domain protein</fullName>
    </submittedName>
</protein>
<accession>A0A1M6KYC4</accession>
<sequence>MKKILVLIILILLVLAIFFLCMNYYLDKKLVEKFLEDLQGEESFDEHPQQRLITELRELGLTEKIMIIKRSLTLQGGKTIVGIKEGEYLFTFQLIPKRDGNSKKIIIEGIDTKSGYLLEKRNDGNIYYYLLQEGEGTVTLTSPVDLKLDKFEMVNFVLVGNEIMTFIPLEKVRISKVLSRDSQKIIGEIEGTFTLEPNVLIFGEEGKLFVGQKNVDLYLNNGIVIGIVTREKFIPDTVRVLISDSSYHNIFHRQIQLYSDGKLKIFSKLEEGEISVEAYKGVTFNLKNGNIEVVIDNKSYLFNERIYLESTGKFYLTSVKRGWNNSLTPRYRGNFEIFIKDGKMFLINELNLEEYLYGVVPSEMPVSFGVEALKIQAIAARTYGVNNIYSSIYKNYTAHVVDSVLSQVYNNTLEFPQIIDAVNSTKGQVITFNDGIIDAKFFSTSWGYTANSHEVWDSGGKFPGKGIPYLISLPQGILVKYDLTTEEGIKEFITNKNVKGFDSHSPFYRWEINMTNQQLTKSIEENLQNRYLAGPKWILTYDNGEFIAKEIPPNPLGELKELKVVERGQGGNIMVLDIISKNGTYRIIKEYNIRSIIRPICQIDPVKLIRHDGSIISNYSILPSSFVYFQHNYGERGLESIRIIGGGNGHGVGMSQYGVLGMIKEGYTQEEIINHFYPNTKIKKIY</sequence>
<organism evidence="2 3">
    <name type="scientific">Anaerobranca californiensis DSM 14826</name>
    <dbReference type="NCBI Taxonomy" id="1120989"/>
    <lineage>
        <taxon>Bacteria</taxon>
        <taxon>Bacillati</taxon>
        <taxon>Bacillota</taxon>
        <taxon>Clostridia</taxon>
        <taxon>Eubacteriales</taxon>
        <taxon>Proteinivoracaceae</taxon>
        <taxon>Anaerobranca</taxon>
    </lineage>
</organism>
<dbReference type="GO" id="GO:0030288">
    <property type="term" value="C:outer membrane-bounded periplasmic space"/>
    <property type="evidence" value="ECO:0007669"/>
    <property type="project" value="TreeGrafter"/>
</dbReference>
<evidence type="ECO:0000313" key="2">
    <source>
        <dbReference type="EMBL" id="SHJ63884.1"/>
    </source>
</evidence>
<gene>
    <name evidence="2" type="ORF">SAMN02745227_00296</name>
</gene>
<proteinExistence type="predicted"/>
<evidence type="ECO:0000313" key="3">
    <source>
        <dbReference type="Proteomes" id="UP000243547"/>
    </source>
</evidence>
<dbReference type="RefSeq" id="WP_072905632.1">
    <property type="nucleotide sequence ID" value="NZ_FRAI01000005.1"/>
</dbReference>
<name>A0A1M6KYC4_9FIRM</name>
<dbReference type="AlphaFoldDB" id="A0A1M6KYC4"/>
<dbReference type="EMBL" id="FRAI01000005">
    <property type="protein sequence ID" value="SHJ63884.1"/>
    <property type="molecule type" value="Genomic_DNA"/>
</dbReference>
<dbReference type="GO" id="GO:0030435">
    <property type="term" value="P:sporulation resulting in formation of a cellular spore"/>
    <property type="evidence" value="ECO:0007669"/>
    <property type="project" value="InterPro"/>
</dbReference>
<reference evidence="3" key="1">
    <citation type="submission" date="2016-11" db="EMBL/GenBank/DDBJ databases">
        <authorList>
            <person name="Varghese N."/>
            <person name="Submissions S."/>
        </authorList>
    </citation>
    <scope>NUCLEOTIDE SEQUENCE [LARGE SCALE GENOMIC DNA]</scope>
    <source>
        <strain evidence="3">DSM 14826</strain>
    </source>
</reference>
<dbReference type="PANTHER" id="PTHR30032">
    <property type="entry name" value="N-ACETYLMURAMOYL-L-ALANINE AMIDASE-RELATED"/>
    <property type="match status" value="1"/>
</dbReference>
<dbReference type="InterPro" id="IPR013693">
    <property type="entry name" value="SpoIID/LytB_N"/>
</dbReference>